<feature type="region of interest" description="Disordered" evidence="7">
    <location>
        <begin position="68"/>
        <end position="130"/>
    </location>
</feature>
<dbReference type="InterPro" id="IPR050743">
    <property type="entry name" value="2-oxoacid_DH_E2_comp"/>
</dbReference>
<dbReference type="Pfam" id="PF00198">
    <property type="entry name" value="2-oxoacid_dh"/>
    <property type="match status" value="1"/>
</dbReference>
<dbReference type="GO" id="GO:0031405">
    <property type="term" value="F:lipoic acid binding"/>
    <property type="evidence" value="ECO:0007669"/>
    <property type="project" value="TreeGrafter"/>
</dbReference>
<sequence>MAFIFKLPDVGEGMAEGEIASWLVEVGDEVEEGDSIAEIQNDKSVTEIAAPVDGKILEFLAEPGDVKNVGDPIVKIDDGSGDDAGAADADAGSSDEGKEEAKADESSSTEEDSQETAASTSSESSGVVAKSDPNKLVLAMPSVRQYARENDVDITLVEGTGNGGRITREDIDNFGGEGSASTDAQASTEESSASEASQSAPATGEGVSIEAKPYKSKLSDLETREKMNGTRKAISKAMVNSSITIPSFALFDNADATKLMAHRKKYKEAAAEQGTKLTFLPYIVKALVSTLKKYPVLNTSLDDTTDEIVHKHYYNIGIATDTPNGLFVPVIKDADKKSIYEIADEIAEKAEKAQNGKLSADDMSGGSMSITNIGSVNGGFFTPIINHPETAILGIGRIKKKPVVDENGELAVAPVQELSLVIDHRVIDGADGQRALNHLKRVIEDPELLLMEG</sequence>
<dbReference type="InterPro" id="IPR036625">
    <property type="entry name" value="E3-bd_dom_sf"/>
</dbReference>
<gene>
    <name evidence="10" type="ORF">FNV33_06520</name>
</gene>
<dbReference type="SUPFAM" id="SSF47005">
    <property type="entry name" value="Peripheral subunit-binding domain of 2-oxo acid dehydrogenase complex"/>
    <property type="match status" value="1"/>
</dbReference>
<dbReference type="EC" id="2.3.1.-" evidence="6"/>
<feature type="compositionally biased region" description="Low complexity" evidence="7">
    <location>
        <begin position="83"/>
        <end position="94"/>
    </location>
</feature>
<dbReference type="InterPro" id="IPR011053">
    <property type="entry name" value="Single_hybrid_motif"/>
</dbReference>
<dbReference type="PROSITE" id="PS00189">
    <property type="entry name" value="LIPOYL"/>
    <property type="match status" value="1"/>
</dbReference>
<feature type="domain" description="Lipoyl-binding" evidence="8">
    <location>
        <begin position="2"/>
        <end position="77"/>
    </location>
</feature>
<keyword evidence="5 6" id="KW-0012">Acyltransferase</keyword>
<dbReference type="CDD" id="cd06849">
    <property type="entry name" value="lipoyl_domain"/>
    <property type="match status" value="1"/>
</dbReference>
<dbReference type="PROSITE" id="PS51826">
    <property type="entry name" value="PSBD"/>
    <property type="match status" value="1"/>
</dbReference>
<reference evidence="10 11" key="1">
    <citation type="submission" date="2019-07" db="EMBL/GenBank/DDBJ databases">
        <title>Genome assembly of a nasal isolate of Dolosigranulum pigrum from a chronic sinusitis patient.</title>
        <authorList>
            <person name="Baig S."/>
            <person name="Overballe-Petersen S."/>
            <person name="Kaspar U."/>
            <person name="Rendboe A."/>
            <person name="de Man T."/>
            <person name="Liu C."/>
            <person name="Price L.B."/>
            <person name="Stegger M."/>
            <person name="Becker K."/>
            <person name="Skytt Andersen P."/>
        </authorList>
    </citation>
    <scope>NUCLEOTIDE SEQUENCE [LARGE SCALE GENOMIC DNA]</scope>
    <source>
        <strain evidence="10 11">83VPs-KB5</strain>
    </source>
</reference>
<dbReference type="AlphaFoldDB" id="A0A516GJN1"/>
<feature type="compositionally biased region" description="Low complexity" evidence="7">
    <location>
        <begin position="115"/>
        <end position="130"/>
    </location>
</feature>
<dbReference type="Pfam" id="PF00364">
    <property type="entry name" value="Biotin_lipoyl"/>
    <property type="match status" value="1"/>
</dbReference>
<evidence type="ECO:0000256" key="2">
    <source>
        <dbReference type="ARBA" id="ARBA00007317"/>
    </source>
</evidence>
<dbReference type="Gene3D" id="3.30.559.10">
    <property type="entry name" value="Chloramphenicol acetyltransferase-like domain"/>
    <property type="match status" value="1"/>
</dbReference>
<dbReference type="GO" id="GO:0016407">
    <property type="term" value="F:acetyltransferase activity"/>
    <property type="evidence" value="ECO:0007669"/>
    <property type="project" value="TreeGrafter"/>
</dbReference>
<evidence type="ECO:0000313" key="10">
    <source>
        <dbReference type="EMBL" id="QDO91721.1"/>
    </source>
</evidence>
<organism evidence="10 11">
    <name type="scientific">Dolosigranulum pigrum</name>
    <dbReference type="NCBI Taxonomy" id="29394"/>
    <lineage>
        <taxon>Bacteria</taxon>
        <taxon>Bacillati</taxon>
        <taxon>Bacillota</taxon>
        <taxon>Bacilli</taxon>
        <taxon>Lactobacillales</taxon>
        <taxon>Carnobacteriaceae</taxon>
        <taxon>Dolosigranulum</taxon>
    </lineage>
</organism>
<feature type="region of interest" description="Disordered" evidence="7">
    <location>
        <begin position="157"/>
        <end position="211"/>
    </location>
</feature>
<evidence type="ECO:0000259" key="8">
    <source>
        <dbReference type="PROSITE" id="PS50968"/>
    </source>
</evidence>
<evidence type="ECO:0000256" key="4">
    <source>
        <dbReference type="ARBA" id="ARBA00022823"/>
    </source>
</evidence>
<proteinExistence type="inferred from homology"/>
<dbReference type="PANTHER" id="PTHR43178:SF5">
    <property type="entry name" value="LIPOAMIDE ACYLTRANSFERASE COMPONENT OF BRANCHED-CHAIN ALPHA-KETO ACID DEHYDROGENASE COMPLEX, MITOCHONDRIAL"/>
    <property type="match status" value="1"/>
</dbReference>
<evidence type="ECO:0000313" key="11">
    <source>
        <dbReference type="Proteomes" id="UP000315953"/>
    </source>
</evidence>
<dbReference type="EMBL" id="CP041626">
    <property type="protein sequence ID" value="QDO91721.1"/>
    <property type="molecule type" value="Genomic_DNA"/>
</dbReference>
<comment type="cofactor">
    <cofactor evidence="1 6">
        <name>(R)-lipoate</name>
        <dbReference type="ChEBI" id="CHEBI:83088"/>
    </cofactor>
</comment>
<dbReference type="InterPro" id="IPR023213">
    <property type="entry name" value="CAT-like_dom_sf"/>
</dbReference>
<dbReference type="SUPFAM" id="SSF52777">
    <property type="entry name" value="CoA-dependent acyltransferases"/>
    <property type="match status" value="1"/>
</dbReference>
<dbReference type="Gene3D" id="2.40.50.100">
    <property type="match status" value="1"/>
</dbReference>
<name>A0A516GJN1_9LACT</name>
<dbReference type="RefSeq" id="WP_143333583.1">
    <property type="nucleotide sequence ID" value="NZ_CP041626.1"/>
</dbReference>
<dbReference type="InterPro" id="IPR001078">
    <property type="entry name" value="2-oxoacid_DH_actylTfrase"/>
</dbReference>
<dbReference type="InterPro" id="IPR004167">
    <property type="entry name" value="PSBD"/>
</dbReference>
<accession>A0A516GJN1</accession>
<dbReference type="FunFam" id="3.30.559.10:FF:000007">
    <property type="entry name" value="Dihydrolipoamide acetyltransferase component of pyruvate dehydrogenase complex"/>
    <property type="match status" value="1"/>
</dbReference>
<evidence type="ECO:0000256" key="3">
    <source>
        <dbReference type="ARBA" id="ARBA00022679"/>
    </source>
</evidence>
<feature type="compositionally biased region" description="Low complexity" evidence="7">
    <location>
        <begin position="179"/>
        <end position="203"/>
    </location>
</feature>
<dbReference type="KEGG" id="dpm:FNV33_06520"/>
<evidence type="ECO:0000256" key="7">
    <source>
        <dbReference type="SAM" id="MobiDB-lite"/>
    </source>
</evidence>
<protein>
    <recommendedName>
        <fullName evidence="6">Dihydrolipoamide acetyltransferase component of pyruvate dehydrogenase complex</fullName>
        <ecNumber evidence="6">2.3.1.-</ecNumber>
    </recommendedName>
</protein>
<evidence type="ECO:0000256" key="5">
    <source>
        <dbReference type="ARBA" id="ARBA00023315"/>
    </source>
</evidence>
<evidence type="ECO:0000259" key="9">
    <source>
        <dbReference type="PROSITE" id="PS51826"/>
    </source>
</evidence>
<dbReference type="Proteomes" id="UP000315953">
    <property type="component" value="Chromosome"/>
</dbReference>
<keyword evidence="4 6" id="KW-0450">Lipoyl</keyword>
<dbReference type="SUPFAM" id="SSF51230">
    <property type="entry name" value="Single hybrid motif"/>
    <property type="match status" value="1"/>
</dbReference>
<keyword evidence="3 6" id="KW-0808">Transferase</keyword>
<dbReference type="Pfam" id="PF02817">
    <property type="entry name" value="E3_binding"/>
    <property type="match status" value="1"/>
</dbReference>
<dbReference type="GO" id="GO:0005737">
    <property type="term" value="C:cytoplasm"/>
    <property type="evidence" value="ECO:0007669"/>
    <property type="project" value="TreeGrafter"/>
</dbReference>
<feature type="domain" description="Peripheral subunit-binding (PSBD)" evidence="9">
    <location>
        <begin position="138"/>
        <end position="175"/>
    </location>
</feature>
<evidence type="ECO:0000256" key="1">
    <source>
        <dbReference type="ARBA" id="ARBA00001938"/>
    </source>
</evidence>
<comment type="similarity">
    <text evidence="2 6">Belongs to the 2-oxoacid dehydrogenase family.</text>
</comment>
<dbReference type="PROSITE" id="PS50968">
    <property type="entry name" value="BIOTINYL_LIPOYL"/>
    <property type="match status" value="1"/>
</dbReference>
<evidence type="ECO:0000256" key="6">
    <source>
        <dbReference type="RuleBase" id="RU003423"/>
    </source>
</evidence>
<dbReference type="Gene3D" id="4.10.320.10">
    <property type="entry name" value="E3-binding domain"/>
    <property type="match status" value="1"/>
</dbReference>
<dbReference type="InterPro" id="IPR003016">
    <property type="entry name" value="2-oxoA_DH_lipoyl-BS"/>
</dbReference>
<dbReference type="InterPro" id="IPR000089">
    <property type="entry name" value="Biotin_lipoyl"/>
</dbReference>
<feature type="compositionally biased region" description="Basic and acidic residues" evidence="7">
    <location>
        <begin position="95"/>
        <end position="105"/>
    </location>
</feature>
<dbReference type="PANTHER" id="PTHR43178">
    <property type="entry name" value="DIHYDROLIPOAMIDE ACETYLTRANSFERASE COMPONENT OF PYRUVATE DEHYDROGENASE COMPLEX"/>
    <property type="match status" value="1"/>
</dbReference>